<proteinExistence type="predicted"/>
<evidence type="ECO:0000313" key="1">
    <source>
        <dbReference type="EMBL" id="RNA01588.1"/>
    </source>
</evidence>
<evidence type="ECO:0000313" key="2">
    <source>
        <dbReference type="Proteomes" id="UP000276133"/>
    </source>
</evidence>
<dbReference type="InterPro" id="IPR040521">
    <property type="entry name" value="KDZ"/>
</dbReference>
<dbReference type="Pfam" id="PF13148">
    <property type="entry name" value="DUF3987"/>
    <property type="match status" value="1"/>
</dbReference>
<accession>A0A3M7PSF9</accession>
<protein>
    <submittedName>
        <fullName evidence="1">Uncharacterized protein</fullName>
    </submittedName>
</protein>
<reference evidence="1 2" key="1">
    <citation type="journal article" date="2018" name="Sci. Rep.">
        <title>Genomic signatures of local adaptation to the degree of environmental predictability in rotifers.</title>
        <authorList>
            <person name="Franch-Gras L."/>
            <person name="Hahn C."/>
            <person name="Garcia-Roger E.M."/>
            <person name="Carmona M.J."/>
            <person name="Serra M."/>
            <person name="Gomez A."/>
        </authorList>
    </citation>
    <scope>NUCLEOTIDE SEQUENCE [LARGE SCALE GENOMIC DNA]</scope>
    <source>
        <strain evidence="1">HYR1</strain>
    </source>
</reference>
<name>A0A3M7PSF9_BRAPC</name>
<keyword evidence="2" id="KW-1185">Reference proteome</keyword>
<sequence>MFSQKKFYNKDLVRMVDPLCDCKSLPFASVFAGILSATSSVCSKSYIRTFNFIITDSYRKMEKFLGDEEEIKTTSLDYSATIEALLESLSKAPHSRFQIWDEFSTLISSFGLYKAGGGAYDRTFFLTLHNGPNNLLHSTKKYSFDIDQPRLAIFASSHPETMCKPIVAEKQGADAFVCRFLLHVCKAKRRRLDKYVPFRERFSIDVLLSCIKVIHTKPLFYVFAKDAFTYASDICEEYDMIAKANEIYFPYIAYVYGKSKTHLIRIAGCLWVLEVAFKILSQIETISDKKELFISSVSEKFAELKDSLVISIEVVKMASKVMNYFIDHKLILSDLEKDPKENLKFINRGQNKTELPFNPTSTLKKSHQTLEQRILLTPGTMVYLTVLSKSKNATQDSFIQSCKLLEDKGLGKYGHILPNKKSTRKAHVFIKSEVPVSGSENEIIFINALFDFGCSVNEFSESLVQENIQPTSTPINTEKSNAKRLTKDTSLNDISNVSKIPKQDGLNIEENLKKSYLMPPVDSCINCKSVLDVNKTSNKIVSFCFDCPKIMYAKFGKCEKCDIEYSFRNYKLCSKNETFLYPAHIPLIFLATSQETCFEIKLLRFFDEQILRNGVTFEGFCDSYNNFYPDFVSGRPLNRIRLGEAWYSFKIKHYLLINIPKEAILDFKSDSTESLLEPYIEEFTIRLSQIHKSNCSVEHCDSTVILDGNHKNHRARCISSYEIDFNDENDRFCKESPMQGSYFCWKHNVQSNGVNGAATFDDDFIDIVNEEVLNGEQFYRFKYDSEPRLRLVPEKDIPVFLLTEFHKRKNLLDKSLVGQIEFCNVSKELPCFNKSKTKGILTVSHGCGIHLGFNELITSESRASVISLLKDIFEITKNEYKYCIYDDGCHLAESVQSQKNEHSNLKNLIFLIDLFHLKKHTRKICYTKYNLFLQSQLKSINSQACEQMYSLLLKYKYMMG</sequence>
<dbReference type="Proteomes" id="UP000276133">
    <property type="component" value="Unassembled WGS sequence"/>
</dbReference>
<dbReference type="AlphaFoldDB" id="A0A3M7PSF9"/>
<organism evidence="1 2">
    <name type="scientific">Brachionus plicatilis</name>
    <name type="common">Marine rotifer</name>
    <name type="synonym">Brachionus muelleri</name>
    <dbReference type="NCBI Taxonomy" id="10195"/>
    <lineage>
        <taxon>Eukaryota</taxon>
        <taxon>Metazoa</taxon>
        <taxon>Spiralia</taxon>
        <taxon>Gnathifera</taxon>
        <taxon>Rotifera</taxon>
        <taxon>Eurotatoria</taxon>
        <taxon>Monogononta</taxon>
        <taxon>Pseudotrocha</taxon>
        <taxon>Ploima</taxon>
        <taxon>Brachionidae</taxon>
        <taxon>Brachionus</taxon>
    </lineage>
</organism>
<gene>
    <name evidence="1" type="ORF">BpHYR1_028691</name>
</gene>
<dbReference type="OrthoDB" id="10054700at2759"/>
<dbReference type="EMBL" id="REGN01009250">
    <property type="protein sequence ID" value="RNA01588.1"/>
    <property type="molecule type" value="Genomic_DNA"/>
</dbReference>
<comment type="caution">
    <text evidence="1">The sequence shown here is derived from an EMBL/GenBank/DDBJ whole genome shotgun (WGS) entry which is preliminary data.</text>
</comment>
<dbReference type="Pfam" id="PF18758">
    <property type="entry name" value="KDZ"/>
    <property type="match status" value="1"/>
</dbReference>
<dbReference type="InterPro" id="IPR025048">
    <property type="entry name" value="DUF3987"/>
</dbReference>